<dbReference type="InterPro" id="IPR036451">
    <property type="entry name" value="CblAdoTrfase-like_sf"/>
</dbReference>
<keyword evidence="6" id="KW-1185">Reference proteome</keyword>
<name>A0A3M0AB28_9GAMM</name>
<dbReference type="Gene3D" id="1.20.1200.10">
    <property type="entry name" value="Cobalamin adenosyltransferase-like"/>
    <property type="match status" value="1"/>
</dbReference>
<evidence type="ECO:0000313" key="5">
    <source>
        <dbReference type="EMBL" id="RMA82373.1"/>
    </source>
</evidence>
<keyword evidence="1 5" id="KW-0808">Transferase</keyword>
<dbReference type="GO" id="GO:0005524">
    <property type="term" value="F:ATP binding"/>
    <property type="evidence" value="ECO:0007669"/>
    <property type="project" value="UniProtKB-KW"/>
</dbReference>
<evidence type="ECO:0000256" key="2">
    <source>
        <dbReference type="ARBA" id="ARBA00022741"/>
    </source>
</evidence>
<proteinExistence type="predicted"/>
<gene>
    <name evidence="5" type="ORF">DFR27_0322</name>
</gene>
<feature type="domain" description="Cobalamin adenosyltransferase-like" evidence="4">
    <location>
        <begin position="30"/>
        <end position="158"/>
    </location>
</feature>
<evidence type="ECO:0000256" key="1">
    <source>
        <dbReference type="ARBA" id="ARBA00022679"/>
    </source>
</evidence>
<accession>A0A3M0AB28</accession>
<dbReference type="OrthoDB" id="6118511at2"/>
<evidence type="ECO:0000256" key="3">
    <source>
        <dbReference type="ARBA" id="ARBA00022840"/>
    </source>
</evidence>
<evidence type="ECO:0000259" key="4">
    <source>
        <dbReference type="Pfam" id="PF01923"/>
    </source>
</evidence>
<reference evidence="5 6" key="1">
    <citation type="submission" date="2018-10" db="EMBL/GenBank/DDBJ databases">
        <title>Genomic Encyclopedia of Type Strains, Phase IV (KMG-IV): sequencing the most valuable type-strain genomes for metagenomic binning, comparative biology and taxonomic classification.</title>
        <authorList>
            <person name="Goeker M."/>
        </authorList>
    </citation>
    <scope>NUCLEOTIDE SEQUENCE [LARGE SCALE GENOMIC DNA]</scope>
    <source>
        <strain evidence="5 6">DSM 25080</strain>
    </source>
</reference>
<dbReference type="EMBL" id="REFJ01000001">
    <property type="protein sequence ID" value="RMA82373.1"/>
    <property type="molecule type" value="Genomic_DNA"/>
</dbReference>
<dbReference type="RefSeq" id="WP_121875711.1">
    <property type="nucleotide sequence ID" value="NZ_REFJ01000001.1"/>
</dbReference>
<dbReference type="InterPro" id="IPR016030">
    <property type="entry name" value="CblAdoTrfase-like"/>
</dbReference>
<dbReference type="Pfam" id="PF01923">
    <property type="entry name" value="Cob_adeno_trans"/>
    <property type="match status" value="1"/>
</dbReference>
<protein>
    <submittedName>
        <fullName evidence="5">ATP:cob(I)alamin adenosyltransferase</fullName>
    </submittedName>
</protein>
<dbReference type="SUPFAM" id="SSF89028">
    <property type="entry name" value="Cobalamin adenosyltransferase-like"/>
    <property type="match status" value="1"/>
</dbReference>
<sequence length="175" mass="19690">MTLKHKGSIDELVYPFIYEASPLCDFEVLTDELAARLGGIAQYLEDSCADINVDIATLVELAFHLNGSIRGKQAIHERHISWLTQSYKHYQLELGDTVSSFVLPEGAAPVSELNLAKCNCKKVIRQMVALDAKGITVPRELVRFTNLLANWLFCVSMVINKRRGFPIRNFVSQSY</sequence>
<dbReference type="AlphaFoldDB" id="A0A3M0AB28"/>
<dbReference type="Proteomes" id="UP000267187">
    <property type="component" value="Unassembled WGS sequence"/>
</dbReference>
<dbReference type="GO" id="GO:0016740">
    <property type="term" value="F:transferase activity"/>
    <property type="evidence" value="ECO:0007669"/>
    <property type="project" value="UniProtKB-KW"/>
</dbReference>
<comment type="caution">
    <text evidence="5">The sequence shown here is derived from an EMBL/GenBank/DDBJ whole genome shotgun (WGS) entry which is preliminary data.</text>
</comment>
<keyword evidence="2" id="KW-0547">Nucleotide-binding</keyword>
<evidence type="ECO:0000313" key="6">
    <source>
        <dbReference type="Proteomes" id="UP000267187"/>
    </source>
</evidence>
<keyword evidence="3" id="KW-0067">ATP-binding</keyword>
<organism evidence="5 6">
    <name type="scientific">Umboniibacter marinipuniceus</name>
    <dbReference type="NCBI Taxonomy" id="569599"/>
    <lineage>
        <taxon>Bacteria</taxon>
        <taxon>Pseudomonadati</taxon>
        <taxon>Pseudomonadota</taxon>
        <taxon>Gammaproteobacteria</taxon>
        <taxon>Cellvibrionales</taxon>
        <taxon>Cellvibrionaceae</taxon>
        <taxon>Umboniibacter</taxon>
    </lineage>
</organism>